<reference evidence="1" key="1">
    <citation type="journal article" date="2020" name="Nature">
        <title>Giant virus diversity and host interactions through global metagenomics.</title>
        <authorList>
            <person name="Schulz F."/>
            <person name="Roux S."/>
            <person name="Paez-Espino D."/>
            <person name="Jungbluth S."/>
            <person name="Walsh D.A."/>
            <person name="Denef V.J."/>
            <person name="McMahon K.D."/>
            <person name="Konstantinidis K.T."/>
            <person name="Eloe-Fadrosh E.A."/>
            <person name="Kyrpides N.C."/>
            <person name="Woyke T."/>
        </authorList>
    </citation>
    <scope>NUCLEOTIDE SEQUENCE</scope>
    <source>
        <strain evidence="1">GVMAG-S-1063924-116</strain>
    </source>
</reference>
<sequence>MKSLHQALLQLDDLTPYFTLHGLDYGSGLTQLTLTSTAPFLTL</sequence>
<proteinExistence type="predicted"/>
<dbReference type="EMBL" id="MN740698">
    <property type="protein sequence ID" value="QHU08634.1"/>
    <property type="molecule type" value="Genomic_DNA"/>
</dbReference>
<evidence type="ECO:0000313" key="1">
    <source>
        <dbReference type="EMBL" id="QHU08634.1"/>
    </source>
</evidence>
<organism evidence="1">
    <name type="scientific">viral metagenome</name>
    <dbReference type="NCBI Taxonomy" id="1070528"/>
    <lineage>
        <taxon>unclassified sequences</taxon>
        <taxon>metagenomes</taxon>
        <taxon>organismal metagenomes</taxon>
    </lineage>
</organism>
<dbReference type="AlphaFoldDB" id="A0A6C0JY17"/>
<name>A0A6C0JY17_9ZZZZ</name>
<protein>
    <submittedName>
        <fullName evidence="1">Uncharacterized protein</fullName>
    </submittedName>
</protein>
<accession>A0A6C0JY17</accession>